<keyword evidence="1" id="KW-0472">Membrane</keyword>
<accession>A0A3E2XMJ1</accession>
<proteinExistence type="predicted"/>
<comment type="caution">
    <text evidence="2">The sequence shown here is derived from an EMBL/GenBank/DDBJ whole genome shotgun (WGS) entry which is preliminary data.</text>
</comment>
<dbReference type="EMBL" id="QVFD01000005">
    <property type="protein sequence ID" value="RGC47980.1"/>
    <property type="molecule type" value="Genomic_DNA"/>
</dbReference>
<evidence type="ECO:0000256" key="1">
    <source>
        <dbReference type="SAM" id="Phobius"/>
    </source>
</evidence>
<feature type="transmembrane region" description="Helical" evidence="1">
    <location>
        <begin position="63"/>
        <end position="84"/>
    </location>
</feature>
<dbReference type="Proteomes" id="UP000261231">
    <property type="component" value="Unassembled WGS sequence"/>
</dbReference>
<organism evidence="2 3">
    <name type="scientific">Coprococcus catus</name>
    <dbReference type="NCBI Taxonomy" id="116085"/>
    <lineage>
        <taxon>Bacteria</taxon>
        <taxon>Bacillati</taxon>
        <taxon>Bacillota</taxon>
        <taxon>Clostridia</taxon>
        <taxon>Lachnospirales</taxon>
        <taxon>Lachnospiraceae</taxon>
        <taxon>Coprococcus</taxon>
    </lineage>
</organism>
<gene>
    <name evidence="2" type="ORF">DW747_07400</name>
</gene>
<evidence type="ECO:0000313" key="3">
    <source>
        <dbReference type="Proteomes" id="UP000261231"/>
    </source>
</evidence>
<dbReference type="AlphaFoldDB" id="A0A3E2XMJ1"/>
<reference evidence="2 3" key="1">
    <citation type="submission" date="2018-08" db="EMBL/GenBank/DDBJ databases">
        <title>A genome reference for cultivated species of the human gut microbiota.</title>
        <authorList>
            <person name="Zou Y."/>
            <person name="Xue W."/>
            <person name="Luo G."/>
        </authorList>
    </citation>
    <scope>NUCLEOTIDE SEQUENCE [LARGE SCALE GENOMIC DNA]</scope>
    <source>
        <strain evidence="2 3">AM28-39</strain>
    </source>
</reference>
<keyword evidence="3" id="KW-1185">Reference proteome</keyword>
<feature type="transmembrane region" description="Helical" evidence="1">
    <location>
        <begin position="90"/>
        <end position="110"/>
    </location>
</feature>
<name>A0A3E2XMJ1_9FIRM</name>
<evidence type="ECO:0000313" key="2">
    <source>
        <dbReference type="EMBL" id="RGC47980.1"/>
    </source>
</evidence>
<keyword evidence="1" id="KW-1133">Transmembrane helix</keyword>
<feature type="transmembrane region" description="Helical" evidence="1">
    <location>
        <begin position="15"/>
        <end position="33"/>
    </location>
</feature>
<dbReference type="InterPro" id="IPR046690">
    <property type="entry name" value="DUF6560"/>
</dbReference>
<dbReference type="OrthoDB" id="2043759at2"/>
<keyword evidence="1" id="KW-0812">Transmembrane</keyword>
<sequence>MEGKMNDFLRMCFNIITQIGPYLVVLLLLKYLVNLQQKRAKEREEEQKKGIIRTHYIIKTEKVLTMFFVLAVFLFGGATVASAIQQDDLLPPIGFSIFFIVSLIGSLNMIMWKLEVNGDEITWRSTFGRKRTFRFEDITYCEMKGNSIRVYVNGKKLFTIDSGVDDSEFMEDIERRRIPVKSYWANQHKKNRK</sequence>
<protein>
    <submittedName>
        <fullName evidence="2">Uncharacterized protein</fullName>
    </submittedName>
</protein>
<dbReference type="Pfam" id="PF20197">
    <property type="entry name" value="DUF6560"/>
    <property type="match status" value="1"/>
</dbReference>